<evidence type="ECO:0000259" key="3">
    <source>
        <dbReference type="PROSITE" id="PS50404"/>
    </source>
</evidence>
<reference evidence="4" key="1">
    <citation type="submission" date="2018-05" db="EMBL/GenBank/DDBJ databases">
        <title>Whole genome of Theropithecus gelada.</title>
        <authorList>
            <person name="Chiou K.L."/>
            <person name="Snyder-Mackler N."/>
        </authorList>
    </citation>
    <scope>NUCLEOTIDE SEQUENCE [LARGE SCALE GENOMIC DNA]</scope>
</reference>
<accession>A0A8D2JUN4</accession>
<dbReference type="InterPro" id="IPR036282">
    <property type="entry name" value="Glutathione-S-Trfase_C_sf"/>
</dbReference>
<dbReference type="SUPFAM" id="SSF52833">
    <property type="entry name" value="Thioredoxin-like"/>
    <property type="match status" value="1"/>
</dbReference>
<evidence type="ECO:0000313" key="5">
    <source>
        <dbReference type="Proteomes" id="UP000694411"/>
    </source>
</evidence>
<feature type="domain" description="GST N-terminal" evidence="3">
    <location>
        <begin position="3"/>
        <end position="72"/>
    </location>
</feature>
<dbReference type="Gene3D" id="1.20.1050.10">
    <property type="match status" value="1"/>
</dbReference>
<name>A0A8D2JUN4_THEGE</name>
<dbReference type="PROSITE" id="PS50404">
    <property type="entry name" value="GST_NTER"/>
    <property type="match status" value="1"/>
</dbReference>
<keyword evidence="5" id="KW-1185">Reference proteome</keyword>
<dbReference type="Ensembl" id="ENSTGET00000003365.1">
    <property type="protein sequence ID" value="ENSTGEP00000002731.1"/>
    <property type="gene ID" value="ENSTGEG00000002140.1"/>
</dbReference>
<dbReference type="GO" id="GO:0006805">
    <property type="term" value="P:xenobiotic metabolic process"/>
    <property type="evidence" value="ECO:0007669"/>
    <property type="project" value="TreeGrafter"/>
</dbReference>
<dbReference type="AlphaFoldDB" id="A0A8D2JUN4"/>
<dbReference type="Pfam" id="PF02798">
    <property type="entry name" value="GST_N"/>
    <property type="match status" value="1"/>
</dbReference>
<dbReference type="PANTHER" id="PTHR11571">
    <property type="entry name" value="GLUTATHIONE S-TRANSFERASE"/>
    <property type="match status" value="1"/>
</dbReference>
<organism evidence="4 5">
    <name type="scientific">Theropithecus gelada</name>
    <name type="common">Gelada baboon</name>
    <dbReference type="NCBI Taxonomy" id="9565"/>
    <lineage>
        <taxon>Eukaryota</taxon>
        <taxon>Metazoa</taxon>
        <taxon>Chordata</taxon>
        <taxon>Craniata</taxon>
        <taxon>Vertebrata</taxon>
        <taxon>Euteleostomi</taxon>
        <taxon>Mammalia</taxon>
        <taxon>Eutheria</taxon>
        <taxon>Euarchontoglires</taxon>
        <taxon>Primates</taxon>
        <taxon>Haplorrhini</taxon>
        <taxon>Catarrhini</taxon>
        <taxon>Cercopithecidae</taxon>
        <taxon>Cercopithecinae</taxon>
        <taxon>Theropithecus</taxon>
    </lineage>
</organism>
<reference evidence="4" key="2">
    <citation type="submission" date="2025-08" db="UniProtKB">
        <authorList>
            <consortium name="Ensembl"/>
        </authorList>
    </citation>
    <scope>IDENTIFICATION</scope>
</reference>
<evidence type="ECO:0000313" key="4">
    <source>
        <dbReference type="Ensembl" id="ENSTGEP00000002731.1"/>
    </source>
</evidence>
<dbReference type="Proteomes" id="UP000694411">
    <property type="component" value="Chromosome 4"/>
</dbReference>
<dbReference type="GO" id="GO:0004364">
    <property type="term" value="F:glutathione transferase activity"/>
    <property type="evidence" value="ECO:0007669"/>
    <property type="project" value="UniProtKB-EC"/>
</dbReference>
<dbReference type="Gene3D" id="3.40.30.10">
    <property type="entry name" value="Glutaredoxin"/>
    <property type="match status" value="1"/>
</dbReference>
<proteinExistence type="predicted"/>
<dbReference type="PANTHER" id="PTHR11571:SF99">
    <property type="entry name" value="GLUTATHIONE TRANSFERASE"/>
    <property type="match status" value="1"/>
</dbReference>
<dbReference type="SUPFAM" id="SSF47616">
    <property type="entry name" value="GST C-terminal domain-like"/>
    <property type="match status" value="1"/>
</dbReference>
<reference evidence="4" key="3">
    <citation type="submission" date="2025-09" db="UniProtKB">
        <authorList>
            <consortium name="Ensembl"/>
        </authorList>
    </citation>
    <scope>IDENTIFICATION</scope>
</reference>
<dbReference type="EC" id="2.5.1.18" evidence="1"/>
<evidence type="ECO:0000256" key="1">
    <source>
        <dbReference type="ARBA" id="ARBA00012452"/>
    </source>
</evidence>
<dbReference type="InterPro" id="IPR036249">
    <property type="entry name" value="Thioredoxin-like_sf"/>
</dbReference>
<sequence length="146" mass="17011">MEGKPRLHYFNGRGRMECIRWLLAAAGVEETHLTRGTLMYGQHLPMVETHGMNLVETRAILRYIPAKYDLYGGNLKEQAWIHMYVEGLNDLSNMIMFLPLSLPEEEMNLAYILEKATTRFFPVCEKVSNQLLPCFMTWIKGEKNKR</sequence>
<dbReference type="InterPro" id="IPR050213">
    <property type="entry name" value="GST_superfamily"/>
</dbReference>
<dbReference type="GO" id="GO:0006749">
    <property type="term" value="P:glutathione metabolic process"/>
    <property type="evidence" value="ECO:0007669"/>
    <property type="project" value="TreeGrafter"/>
</dbReference>
<keyword evidence="2" id="KW-0808">Transferase</keyword>
<evidence type="ECO:0000256" key="2">
    <source>
        <dbReference type="ARBA" id="ARBA00022679"/>
    </source>
</evidence>
<protein>
    <recommendedName>
        <fullName evidence="1">glutathione transferase</fullName>
        <ecNumber evidence="1">2.5.1.18</ecNumber>
    </recommendedName>
</protein>
<dbReference type="InterPro" id="IPR004045">
    <property type="entry name" value="Glutathione_S-Trfase_N"/>
</dbReference>